<keyword evidence="1" id="KW-0732">Signal</keyword>
<sequence length="294" mass="29902">MSSSPFKRVAMSALATAVAATAAVAVQSPVASAESVPSWPAADVSMIHPGIQTITDEKSTCTSNFVFTDKAGNAYLGQAAHCSGTGTPDETDGCASESLPLGTPVKLGESGVTGKMVYNSWLAMQKAKETDANACAFNDFALIQIPKSAIGQVNPSIPVFGGPVDVRTEPMGSGEAVFSYGNSPLRGGLTQLSPKQGFILGEEGGGWTHTIFTATPGVPGDSGSGFLDSEGRAFGILSTLALLPFPASNGVTDLAKALAYAEQHSNIKGLRLATGTEGFAPGTLPVLAGITGKF</sequence>
<feature type="chain" id="PRO_5046221587" description="Serine protease" evidence="1">
    <location>
        <begin position="34"/>
        <end position="294"/>
    </location>
</feature>
<dbReference type="Proteomes" id="UP001500957">
    <property type="component" value="Unassembled WGS sequence"/>
</dbReference>
<evidence type="ECO:0000313" key="2">
    <source>
        <dbReference type="EMBL" id="GAA0627585.1"/>
    </source>
</evidence>
<proteinExistence type="predicted"/>
<keyword evidence="3" id="KW-1185">Reference proteome</keyword>
<evidence type="ECO:0008006" key="4">
    <source>
        <dbReference type="Google" id="ProtNLM"/>
    </source>
</evidence>
<protein>
    <recommendedName>
        <fullName evidence="4">Serine protease</fullName>
    </recommendedName>
</protein>
<evidence type="ECO:0000256" key="1">
    <source>
        <dbReference type="SAM" id="SignalP"/>
    </source>
</evidence>
<organism evidence="2 3">
    <name type="scientific">Sporichthya brevicatena</name>
    <dbReference type="NCBI Taxonomy" id="171442"/>
    <lineage>
        <taxon>Bacteria</taxon>
        <taxon>Bacillati</taxon>
        <taxon>Actinomycetota</taxon>
        <taxon>Actinomycetes</taxon>
        <taxon>Sporichthyales</taxon>
        <taxon>Sporichthyaceae</taxon>
        <taxon>Sporichthya</taxon>
    </lineage>
</organism>
<reference evidence="2 3" key="1">
    <citation type="journal article" date="2019" name="Int. J. Syst. Evol. Microbiol.">
        <title>The Global Catalogue of Microorganisms (GCM) 10K type strain sequencing project: providing services to taxonomists for standard genome sequencing and annotation.</title>
        <authorList>
            <consortium name="The Broad Institute Genomics Platform"/>
            <consortium name="The Broad Institute Genome Sequencing Center for Infectious Disease"/>
            <person name="Wu L."/>
            <person name="Ma J."/>
        </authorList>
    </citation>
    <scope>NUCLEOTIDE SEQUENCE [LARGE SCALE GENOMIC DNA]</scope>
    <source>
        <strain evidence="2 3">JCM 10671</strain>
    </source>
</reference>
<comment type="caution">
    <text evidence="2">The sequence shown here is derived from an EMBL/GenBank/DDBJ whole genome shotgun (WGS) entry which is preliminary data.</text>
</comment>
<dbReference type="SUPFAM" id="SSF50494">
    <property type="entry name" value="Trypsin-like serine proteases"/>
    <property type="match status" value="1"/>
</dbReference>
<dbReference type="EMBL" id="BAAAHE010000030">
    <property type="protein sequence ID" value="GAA0627585.1"/>
    <property type="molecule type" value="Genomic_DNA"/>
</dbReference>
<gene>
    <name evidence="2" type="ORF">GCM10009547_33920</name>
</gene>
<evidence type="ECO:0000313" key="3">
    <source>
        <dbReference type="Proteomes" id="UP001500957"/>
    </source>
</evidence>
<dbReference type="InterPro" id="IPR043504">
    <property type="entry name" value="Peptidase_S1_PA_chymotrypsin"/>
</dbReference>
<dbReference type="RefSeq" id="WP_344606894.1">
    <property type="nucleotide sequence ID" value="NZ_BAAAHE010000030.1"/>
</dbReference>
<dbReference type="InterPro" id="IPR009003">
    <property type="entry name" value="Peptidase_S1_PA"/>
</dbReference>
<accession>A0ABN1H3H0</accession>
<feature type="signal peptide" evidence="1">
    <location>
        <begin position="1"/>
        <end position="33"/>
    </location>
</feature>
<name>A0ABN1H3H0_9ACTN</name>
<dbReference type="Gene3D" id="2.40.10.10">
    <property type="entry name" value="Trypsin-like serine proteases"/>
    <property type="match status" value="1"/>
</dbReference>